<evidence type="ECO:0000256" key="6">
    <source>
        <dbReference type="ARBA" id="ARBA00022801"/>
    </source>
</evidence>
<evidence type="ECO:0000256" key="14">
    <source>
        <dbReference type="SAM" id="MobiDB-lite"/>
    </source>
</evidence>
<dbReference type="Proteomes" id="UP000007879">
    <property type="component" value="Unassembled WGS sequence"/>
</dbReference>
<dbReference type="GO" id="GO:0005524">
    <property type="term" value="F:ATP binding"/>
    <property type="evidence" value="ECO:0007669"/>
    <property type="project" value="UniProtKB-KW"/>
</dbReference>
<dbReference type="PANTHER" id="PTHR47959">
    <property type="entry name" value="ATP-DEPENDENT RNA HELICASE RHLE-RELATED"/>
    <property type="match status" value="1"/>
</dbReference>
<comment type="similarity">
    <text evidence="11">Belongs to the DEAD box helicase family. DDX56/DBP9 subfamily.</text>
</comment>
<dbReference type="SMART" id="SM00487">
    <property type="entry name" value="DEXDc"/>
    <property type="match status" value="1"/>
</dbReference>
<dbReference type="FunFam" id="3.40.50.300:FF:001046">
    <property type="entry name" value="Probable ATP-dependent RNA helicase ddx56"/>
    <property type="match status" value="1"/>
</dbReference>
<name>A0A1X7VMN9_AMPQE</name>
<sequence>MSACGTMRFDEMNLDPRIVKAVRKLGWGQPTPIQEKAVPLIMEGKDLVVKAKTGSGKTASYALPLIQKILELQSTSIKVPPSVKALVLVPSQELSLQAAAQIKELCTCCSRDIKVVCVSQSNAVSSQRTVLLECPDVVVGTPSRILSHLSGKSLLLTESLHFVIFDEADLLFSYGYEEDINNIVSFLPSPIQSILMSATLNEDVISLKKVVLHQPVTIKLEESELPQDDRLTQYHIQCLEDDKFLLIYSLLKLKLIRGKSLIFVNDITRCYKLKLFLEQFFIKSCVLNSELPHNSRCHVIEQFNRDIYDYIIATDELVDHTHQTKKKKKGQDKEYGVSRGIDFQGVVNVVNFDFPPNSKAYIHRVGRTARGNDYGTALTFVSPSEETKLTELQLLLKEQRDFDHDLVQPYKFKMSEIEGFRYRVQEAVQAVTQLAIKEARLKEIRCEILSSKRLKTHFEDNPRDLQVLRHDRDLLPSSKVKEHLKYIPPYLVPKALKSSAVEEREGIGDGNMKRRRAHKVRQHNNPLKTFKLTNETKLVSKPSKKRKLEES</sequence>
<dbReference type="KEGG" id="aqu:100638162"/>
<dbReference type="STRING" id="400682.A0A1X7VMN9"/>
<comment type="catalytic activity">
    <reaction evidence="12">
        <text>ATP + H2O = ADP + phosphate + H(+)</text>
        <dbReference type="Rhea" id="RHEA:13065"/>
        <dbReference type="ChEBI" id="CHEBI:15377"/>
        <dbReference type="ChEBI" id="CHEBI:15378"/>
        <dbReference type="ChEBI" id="CHEBI:30616"/>
        <dbReference type="ChEBI" id="CHEBI:43474"/>
        <dbReference type="ChEBI" id="CHEBI:456216"/>
        <dbReference type="EC" id="3.6.4.13"/>
    </reaction>
</comment>
<feature type="domain" description="Helicase ATP-binding" evidence="15">
    <location>
        <begin position="38"/>
        <end position="218"/>
    </location>
</feature>
<evidence type="ECO:0000256" key="1">
    <source>
        <dbReference type="ARBA" id="ARBA00004604"/>
    </source>
</evidence>
<dbReference type="InterPro" id="IPR011545">
    <property type="entry name" value="DEAD/DEAH_box_helicase_dom"/>
</dbReference>
<comment type="subcellular location">
    <subcellularLocation>
        <location evidence="1">Nucleus</location>
        <location evidence="1">Nucleolus</location>
    </subcellularLocation>
</comment>
<evidence type="ECO:0000256" key="2">
    <source>
        <dbReference type="ARBA" id="ARBA00012552"/>
    </source>
</evidence>
<dbReference type="OrthoDB" id="1191041at2759"/>
<evidence type="ECO:0000259" key="17">
    <source>
        <dbReference type="PROSITE" id="PS51195"/>
    </source>
</evidence>
<keyword evidence="7" id="KW-0347">Helicase</keyword>
<feature type="compositionally biased region" description="Polar residues" evidence="14">
    <location>
        <begin position="523"/>
        <end position="537"/>
    </location>
</feature>
<feature type="domain" description="DEAD-box RNA helicase Q" evidence="17">
    <location>
        <begin position="7"/>
        <end position="35"/>
    </location>
</feature>
<evidence type="ECO:0000256" key="12">
    <source>
        <dbReference type="ARBA" id="ARBA00047984"/>
    </source>
</evidence>
<keyword evidence="10" id="KW-0539">Nucleus</keyword>
<dbReference type="OMA" id="NASEQCV"/>
<dbReference type="AlphaFoldDB" id="A0A1X7VMN9"/>
<dbReference type="Gene3D" id="3.40.50.300">
    <property type="entry name" value="P-loop containing nucleotide triphosphate hydrolases"/>
    <property type="match status" value="2"/>
</dbReference>
<dbReference type="InterPro" id="IPR027417">
    <property type="entry name" value="P-loop_NTPase"/>
</dbReference>
<dbReference type="SMART" id="SM00490">
    <property type="entry name" value="HELICc"/>
    <property type="match status" value="1"/>
</dbReference>
<reference evidence="19" key="1">
    <citation type="journal article" date="2010" name="Nature">
        <title>The Amphimedon queenslandica genome and the evolution of animal complexity.</title>
        <authorList>
            <person name="Srivastava M."/>
            <person name="Simakov O."/>
            <person name="Chapman J."/>
            <person name="Fahey B."/>
            <person name="Gauthier M.E."/>
            <person name="Mitros T."/>
            <person name="Richards G.S."/>
            <person name="Conaco C."/>
            <person name="Dacre M."/>
            <person name="Hellsten U."/>
            <person name="Larroux C."/>
            <person name="Putnam N.H."/>
            <person name="Stanke M."/>
            <person name="Adamska M."/>
            <person name="Darling A."/>
            <person name="Degnan S.M."/>
            <person name="Oakley T.H."/>
            <person name="Plachetzki D.C."/>
            <person name="Zhai Y."/>
            <person name="Adamski M."/>
            <person name="Calcino A."/>
            <person name="Cummins S.F."/>
            <person name="Goodstein D.M."/>
            <person name="Harris C."/>
            <person name="Jackson D.J."/>
            <person name="Leys S.P."/>
            <person name="Shu S."/>
            <person name="Woodcroft B.J."/>
            <person name="Vervoort M."/>
            <person name="Kosik K.S."/>
            <person name="Manning G."/>
            <person name="Degnan B.M."/>
            <person name="Rokhsar D.S."/>
        </authorList>
    </citation>
    <scope>NUCLEOTIDE SEQUENCE [LARGE SCALE GENOMIC DNA]</scope>
</reference>
<evidence type="ECO:0000256" key="9">
    <source>
        <dbReference type="ARBA" id="ARBA00022884"/>
    </source>
</evidence>
<keyword evidence="19" id="KW-1185">Reference proteome</keyword>
<keyword evidence="3" id="KW-0690">Ribosome biogenesis</keyword>
<dbReference type="PROSITE" id="PS51195">
    <property type="entry name" value="Q_MOTIF"/>
    <property type="match status" value="1"/>
</dbReference>
<dbReference type="Pfam" id="PF00271">
    <property type="entry name" value="Helicase_C"/>
    <property type="match status" value="1"/>
</dbReference>
<feature type="domain" description="Helicase C-terminal" evidence="16">
    <location>
        <begin position="230"/>
        <end position="418"/>
    </location>
</feature>
<evidence type="ECO:0000256" key="4">
    <source>
        <dbReference type="ARBA" id="ARBA00022552"/>
    </source>
</evidence>
<keyword evidence="9" id="KW-0694">RNA-binding</keyword>
<dbReference type="EnsemblMetazoa" id="XM_020008818.1">
    <property type="protein sequence ID" value="XP_019864377.1"/>
    <property type="gene ID" value="LOC100638162"/>
</dbReference>
<evidence type="ECO:0000256" key="8">
    <source>
        <dbReference type="ARBA" id="ARBA00022840"/>
    </source>
</evidence>
<evidence type="ECO:0000256" key="5">
    <source>
        <dbReference type="ARBA" id="ARBA00022741"/>
    </source>
</evidence>
<evidence type="ECO:0000256" key="11">
    <source>
        <dbReference type="ARBA" id="ARBA00038041"/>
    </source>
</evidence>
<evidence type="ECO:0000259" key="15">
    <source>
        <dbReference type="PROSITE" id="PS51192"/>
    </source>
</evidence>
<dbReference type="PROSITE" id="PS51192">
    <property type="entry name" value="HELICASE_ATP_BIND_1"/>
    <property type="match status" value="1"/>
</dbReference>
<accession>A0A1X7VMN9</accession>
<dbReference type="InterPro" id="IPR050079">
    <property type="entry name" value="DEAD_box_RNA_helicase"/>
</dbReference>
<evidence type="ECO:0000256" key="3">
    <source>
        <dbReference type="ARBA" id="ARBA00022517"/>
    </source>
</evidence>
<proteinExistence type="inferred from homology"/>
<dbReference type="Pfam" id="PF00270">
    <property type="entry name" value="DEAD"/>
    <property type="match status" value="1"/>
</dbReference>
<keyword evidence="4" id="KW-0698">rRNA processing</keyword>
<dbReference type="GO" id="GO:0003724">
    <property type="term" value="F:RNA helicase activity"/>
    <property type="evidence" value="ECO:0007669"/>
    <property type="project" value="UniProtKB-EC"/>
</dbReference>
<keyword evidence="8" id="KW-0067">ATP-binding</keyword>
<dbReference type="InterPro" id="IPR001650">
    <property type="entry name" value="Helicase_C-like"/>
</dbReference>
<dbReference type="PROSITE" id="PS51194">
    <property type="entry name" value="HELICASE_CTER"/>
    <property type="match status" value="1"/>
</dbReference>
<dbReference type="GO" id="GO:0003723">
    <property type="term" value="F:RNA binding"/>
    <property type="evidence" value="ECO:0007669"/>
    <property type="project" value="UniProtKB-KW"/>
</dbReference>
<organism evidence="18">
    <name type="scientific">Amphimedon queenslandica</name>
    <name type="common">Sponge</name>
    <dbReference type="NCBI Taxonomy" id="400682"/>
    <lineage>
        <taxon>Eukaryota</taxon>
        <taxon>Metazoa</taxon>
        <taxon>Porifera</taxon>
        <taxon>Demospongiae</taxon>
        <taxon>Heteroscleromorpha</taxon>
        <taxon>Haplosclerida</taxon>
        <taxon>Niphatidae</taxon>
        <taxon>Amphimedon</taxon>
    </lineage>
</organism>
<dbReference type="SUPFAM" id="SSF52540">
    <property type="entry name" value="P-loop containing nucleoside triphosphate hydrolases"/>
    <property type="match status" value="2"/>
</dbReference>
<dbReference type="InParanoid" id="A0A1X7VMN9"/>
<dbReference type="CDD" id="cd17961">
    <property type="entry name" value="DEADc_DDX56"/>
    <property type="match status" value="1"/>
</dbReference>
<dbReference type="CDD" id="cd18787">
    <property type="entry name" value="SF2_C_DEAD"/>
    <property type="match status" value="1"/>
</dbReference>
<dbReference type="GO" id="GO:0005730">
    <property type="term" value="C:nucleolus"/>
    <property type="evidence" value="ECO:0007669"/>
    <property type="project" value="UniProtKB-SubCell"/>
</dbReference>
<dbReference type="GO" id="GO:0006364">
    <property type="term" value="P:rRNA processing"/>
    <property type="evidence" value="ECO:0007669"/>
    <property type="project" value="UniProtKB-KW"/>
</dbReference>
<dbReference type="InterPro" id="IPR014001">
    <property type="entry name" value="Helicase_ATP-bd"/>
</dbReference>
<feature type="compositionally biased region" description="Basic residues" evidence="14">
    <location>
        <begin position="542"/>
        <end position="551"/>
    </location>
</feature>
<keyword evidence="5" id="KW-0547">Nucleotide-binding</keyword>
<feature type="region of interest" description="Disordered" evidence="14">
    <location>
        <begin position="503"/>
        <end position="551"/>
    </location>
</feature>
<feature type="short sequence motif" description="Q motif" evidence="13">
    <location>
        <begin position="7"/>
        <end position="35"/>
    </location>
</feature>
<dbReference type="PANTHER" id="PTHR47959:SF21">
    <property type="entry name" value="DEAD-BOX HELICASE 56"/>
    <property type="match status" value="1"/>
</dbReference>
<evidence type="ECO:0000256" key="10">
    <source>
        <dbReference type="ARBA" id="ARBA00023242"/>
    </source>
</evidence>
<evidence type="ECO:0000256" key="13">
    <source>
        <dbReference type="PROSITE-ProRule" id="PRU00552"/>
    </source>
</evidence>
<reference evidence="18" key="2">
    <citation type="submission" date="2017-05" db="UniProtKB">
        <authorList>
            <consortium name="EnsemblMetazoa"/>
        </authorList>
    </citation>
    <scope>IDENTIFICATION</scope>
</reference>
<evidence type="ECO:0000313" key="18">
    <source>
        <dbReference type="EnsemblMetazoa" id="Aqu2.1.40668_001"/>
    </source>
</evidence>
<dbReference type="EC" id="3.6.4.13" evidence="2"/>
<evidence type="ECO:0000313" key="19">
    <source>
        <dbReference type="Proteomes" id="UP000007879"/>
    </source>
</evidence>
<evidence type="ECO:0000256" key="7">
    <source>
        <dbReference type="ARBA" id="ARBA00022806"/>
    </source>
</evidence>
<dbReference type="GO" id="GO:0016787">
    <property type="term" value="F:hydrolase activity"/>
    <property type="evidence" value="ECO:0007669"/>
    <property type="project" value="UniProtKB-KW"/>
</dbReference>
<feature type="compositionally biased region" description="Basic residues" evidence="14">
    <location>
        <begin position="513"/>
        <end position="522"/>
    </location>
</feature>
<dbReference type="eggNOG" id="KOG0346">
    <property type="taxonomic scope" value="Eukaryota"/>
</dbReference>
<gene>
    <name evidence="18" type="primary">100638162</name>
</gene>
<evidence type="ECO:0000259" key="16">
    <source>
        <dbReference type="PROSITE" id="PS51194"/>
    </source>
</evidence>
<dbReference type="EnsemblMetazoa" id="Aqu2.1.40668_001">
    <property type="protein sequence ID" value="Aqu2.1.40668_001"/>
    <property type="gene ID" value="Aqu2.1.40668"/>
</dbReference>
<keyword evidence="6" id="KW-0378">Hydrolase</keyword>
<dbReference type="InterPro" id="IPR014014">
    <property type="entry name" value="RNA_helicase_DEAD_Q_motif"/>
</dbReference>
<dbReference type="GO" id="GO:0005829">
    <property type="term" value="C:cytosol"/>
    <property type="evidence" value="ECO:0007669"/>
    <property type="project" value="TreeGrafter"/>
</dbReference>
<protein>
    <recommendedName>
        <fullName evidence="2">RNA helicase</fullName>
        <ecNumber evidence="2">3.6.4.13</ecNumber>
    </recommendedName>
</protein>